<organism evidence="2 3">
    <name type="scientific">Batrachochytrium dendrobatidis (strain JEL423)</name>
    <dbReference type="NCBI Taxonomy" id="403673"/>
    <lineage>
        <taxon>Eukaryota</taxon>
        <taxon>Fungi</taxon>
        <taxon>Fungi incertae sedis</taxon>
        <taxon>Chytridiomycota</taxon>
        <taxon>Chytridiomycota incertae sedis</taxon>
        <taxon>Chytridiomycetes</taxon>
        <taxon>Rhizophydiales</taxon>
        <taxon>Rhizophydiales incertae sedis</taxon>
        <taxon>Batrachochytrium</taxon>
    </lineage>
</organism>
<sequence length="612" mass="64922">MQSKLAFSHPVSTTAAALAYIPSQPVIPLSNGPVRHMNSIAAANSLSDCSASWQSSSSNLLPAQSFSIDHDLHSFNTLDSTSHHNHAMFGSIIDNDPFAATQGLFGVDLGNGLLDASEQKFFNEFLNGLVSNSGSDLDNGFLDMTAPSSASTEITYGSHTRPVSAVPTAHSNNTSPQLLPQSSYSTFNQFNASCNNPSANMSFNSSTEQGKNMLYNGNCNITSSNHSALYNDGLAPVNNSNAHSFGNHPTGLMSSFHNDSASIAVNRLFAHSGTETPYMLQSSSSKTSASVSPIGQVGSLIPTPDISGKSDDQMLGPLLVSKKRPLFTASSGNDRMDSQGYPASESEPTASLQLNTVTSTALPQSLTPVVLPSTSLASALLPSKTTASCTMPAITRSKGRARRSSLAKSAAMATDPPQIPDLMASDHIIETTIVAAANTGNVHALPTSIPATRKASRSFKNVSETSKIKTNLSKAASFDEEDTSQGTTQPFKNTMNQNSLATQPDPEQPVTSVSKRKQIKRDLLTEDEKRFNHVVSEQKRRGCHSKSAILFKSADYIRELKAQVDALKSELERQSKELGVDGDIERIMEQASSVAAEVSMEASASCGAMGNC</sequence>
<proteinExistence type="predicted"/>
<dbReference type="GO" id="GO:0046983">
    <property type="term" value="F:protein dimerization activity"/>
    <property type="evidence" value="ECO:0007669"/>
    <property type="project" value="InterPro"/>
</dbReference>
<dbReference type="Gene3D" id="4.10.280.10">
    <property type="entry name" value="Helix-loop-helix DNA-binding domain"/>
    <property type="match status" value="1"/>
</dbReference>
<reference evidence="2 3" key="2">
    <citation type="submission" date="2016-05" db="EMBL/GenBank/DDBJ databases">
        <title>Lineage-specific infection strategies underlie the spectrum of fungal disease in amphibians.</title>
        <authorList>
            <person name="Cuomo C.A."/>
            <person name="Farrer R.A."/>
            <person name="James T."/>
            <person name="Longcore J."/>
            <person name="Birren B."/>
        </authorList>
    </citation>
    <scope>NUCLEOTIDE SEQUENCE [LARGE SCALE GENOMIC DNA]</scope>
    <source>
        <strain evidence="2 3">JEL423</strain>
    </source>
</reference>
<protein>
    <submittedName>
        <fullName evidence="2">Uncharacterized protein</fullName>
    </submittedName>
</protein>
<dbReference type="STRING" id="403673.A0A177WH35"/>
<feature type="compositionally biased region" description="Polar residues" evidence="1">
    <location>
        <begin position="484"/>
        <end position="502"/>
    </location>
</feature>
<dbReference type="OrthoDB" id="5778525at2759"/>
<evidence type="ECO:0000313" key="3">
    <source>
        <dbReference type="Proteomes" id="UP000077115"/>
    </source>
</evidence>
<dbReference type="InterPro" id="IPR036638">
    <property type="entry name" value="HLH_DNA-bd_sf"/>
</dbReference>
<name>A0A177WH35_BATDL</name>
<feature type="region of interest" description="Disordered" evidence="1">
    <location>
        <begin position="473"/>
        <end position="516"/>
    </location>
</feature>
<dbReference type="Proteomes" id="UP000077115">
    <property type="component" value="Unassembled WGS sequence"/>
</dbReference>
<feature type="region of interest" description="Disordered" evidence="1">
    <location>
        <begin position="326"/>
        <end position="350"/>
    </location>
</feature>
<dbReference type="EMBL" id="DS022302">
    <property type="protein sequence ID" value="OAJ39045.1"/>
    <property type="molecule type" value="Genomic_DNA"/>
</dbReference>
<dbReference type="VEuPathDB" id="FungiDB:BDEG_22922"/>
<gene>
    <name evidence="2" type="ORF">BDEG_22922</name>
</gene>
<dbReference type="eggNOG" id="ENOG502S8TF">
    <property type="taxonomic scope" value="Eukaryota"/>
</dbReference>
<evidence type="ECO:0000313" key="2">
    <source>
        <dbReference type="EMBL" id="OAJ39045.1"/>
    </source>
</evidence>
<reference evidence="2 3" key="1">
    <citation type="submission" date="2006-10" db="EMBL/GenBank/DDBJ databases">
        <title>The Genome Sequence of Batrachochytrium dendrobatidis JEL423.</title>
        <authorList>
            <consortium name="The Broad Institute Genome Sequencing Platform"/>
            <person name="Birren B."/>
            <person name="Lander E."/>
            <person name="Galagan J."/>
            <person name="Cuomo C."/>
            <person name="Devon K."/>
            <person name="Jaffe D."/>
            <person name="Butler J."/>
            <person name="Alvarez P."/>
            <person name="Gnerre S."/>
            <person name="Grabherr M."/>
            <person name="Kleber M."/>
            <person name="Mauceli E."/>
            <person name="Brockman W."/>
            <person name="Young S."/>
            <person name="LaButti K."/>
            <person name="Sykes S."/>
            <person name="DeCaprio D."/>
            <person name="Crawford M."/>
            <person name="Koehrsen M."/>
            <person name="Engels R."/>
            <person name="Montgomery P."/>
            <person name="Pearson M."/>
            <person name="Howarth C."/>
            <person name="Larson L."/>
            <person name="White J."/>
            <person name="O'Leary S."/>
            <person name="Kodira C."/>
            <person name="Zeng Q."/>
            <person name="Yandava C."/>
            <person name="Alvarado L."/>
            <person name="Longcore J."/>
            <person name="James T."/>
        </authorList>
    </citation>
    <scope>NUCLEOTIDE SEQUENCE [LARGE SCALE GENOMIC DNA]</scope>
    <source>
        <strain evidence="2 3">JEL423</strain>
    </source>
</reference>
<dbReference type="SUPFAM" id="SSF47459">
    <property type="entry name" value="HLH, helix-loop-helix DNA-binding domain"/>
    <property type="match status" value="1"/>
</dbReference>
<evidence type="ECO:0000256" key="1">
    <source>
        <dbReference type="SAM" id="MobiDB-lite"/>
    </source>
</evidence>
<accession>A0A177WH35</accession>
<dbReference type="AlphaFoldDB" id="A0A177WH35"/>